<sequence length="145" mass="15541">MRRRTLALLPVFGIALAVAGPAKAGPYLRLDGVADERKGTISPHCAAADAEHRRWIDLLSVGSGAQRQATDGGAGHLTIKVRAARSLKAIKAMMACGRKLDLTLREGGRKYRLSNVSIGGDRPGQSGMTEIDTFTLTFSAIRREK</sequence>
<dbReference type="RefSeq" id="WP_243922819.1">
    <property type="nucleotide sequence ID" value="NZ_JALHLG010000029.1"/>
</dbReference>
<dbReference type="EMBL" id="JALHLG010000029">
    <property type="protein sequence ID" value="MCJ2188295.1"/>
    <property type="molecule type" value="Genomic_DNA"/>
</dbReference>
<organism evidence="2 3">
    <name type="scientific">Novosphingobium beihaiensis</name>
    <dbReference type="NCBI Taxonomy" id="2930389"/>
    <lineage>
        <taxon>Bacteria</taxon>
        <taxon>Pseudomonadati</taxon>
        <taxon>Pseudomonadota</taxon>
        <taxon>Alphaproteobacteria</taxon>
        <taxon>Sphingomonadales</taxon>
        <taxon>Sphingomonadaceae</taxon>
        <taxon>Novosphingobium</taxon>
    </lineage>
</organism>
<evidence type="ECO:0000313" key="3">
    <source>
        <dbReference type="Proteomes" id="UP001202281"/>
    </source>
</evidence>
<protein>
    <submittedName>
        <fullName evidence="2">Uncharacterized protein</fullName>
    </submittedName>
</protein>
<accession>A0ABT0BTI1</accession>
<feature type="signal peptide" evidence="1">
    <location>
        <begin position="1"/>
        <end position="24"/>
    </location>
</feature>
<name>A0ABT0BTI1_9SPHN</name>
<reference evidence="2 3" key="1">
    <citation type="submission" date="2022-04" db="EMBL/GenBank/DDBJ databases">
        <title>Identification of a novel bacterium isolated from mangrove sediments.</title>
        <authorList>
            <person name="Pan X."/>
        </authorList>
    </citation>
    <scope>NUCLEOTIDE SEQUENCE [LARGE SCALE GENOMIC DNA]</scope>
    <source>
        <strain evidence="2 3">B2638</strain>
    </source>
</reference>
<evidence type="ECO:0000313" key="2">
    <source>
        <dbReference type="EMBL" id="MCJ2188295.1"/>
    </source>
</evidence>
<keyword evidence="1" id="KW-0732">Signal</keyword>
<evidence type="ECO:0000256" key="1">
    <source>
        <dbReference type="SAM" id="SignalP"/>
    </source>
</evidence>
<comment type="caution">
    <text evidence="2">The sequence shown here is derived from an EMBL/GenBank/DDBJ whole genome shotgun (WGS) entry which is preliminary data.</text>
</comment>
<gene>
    <name evidence="2" type="ORF">MTR66_15920</name>
</gene>
<keyword evidence="3" id="KW-1185">Reference proteome</keyword>
<proteinExistence type="predicted"/>
<dbReference type="Proteomes" id="UP001202281">
    <property type="component" value="Unassembled WGS sequence"/>
</dbReference>
<feature type="chain" id="PRO_5046466793" evidence="1">
    <location>
        <begin position="25"/>
        <end position="145"/>
    </location>
</feature>